<dbReference type="Pfam" id="PF03023">
    <property type="entry name" value="MurJ"/>
    <property type="match status" value="1"/>
</dbReference>
<evidence type="ECO:0000313" key="11">
    <source>
        <dbReference type="Proteomes" id="UP001190925"/>
    </source>
</evidence>
<evidence type="ECO:0000256" key="1">
    <source>
        <dbReference type="ARBA" id="ARBA00004651"/>
    </source>
</evidence>
<keyword evidence="5 8" id="KW-0573">Peptidoglycan synthesis</keyword>
<feature type="transmembrane region" description="Helical" evidence="9">
    <location>
        <begin position="211"/>
        <end position="238"/>
    </location>
</feature>
<feature type="transmembrane region" description="Helical" evidence="9">
    <location>
        <begin position="430"/>
        <end position="449"/>
    </location>
</feature>
<keyword evidence="8" id="KW-0813">Transport</keyword>
<organism evidence="10 11">
    <name type="scientific">Candidatus Nanogingivalis gingivitcus</name>
    <dbReference type="NCBI Taxonomy" id="2171992"/>
    <lineage>
        <taxon>Bacteria</taxon>
        <taxon>Candidatus Saccharimonadota</taxon>
        <taxon>Candidatus Nanosyncoccalia</taxon>
        <taxon>Candidatus Nanogingivales</taxon>
        <taxon>Candidatus Nanogingivalaceae</taxon>
        <taxon>Candidatus Nanogingivalis</taxon>
    </lineage>
</organism>
<sequence length="539" mass="59390">MIKKSVRNLVSRANSKLTIKFAAIILASSTLLSSLLGFLRDRLLNSYYLDSYPDGIDAYTVAFTIPDFMFFILVSGALSVTFIPVFNQRMAKYNKKSAWELSSSVLNVLALLTLVTSILIIIFAEPLVKYIVGPGLSESSRSLAISMMRVIAINPFLFAIATVITSIQQAIGRFTFTALAPAIYNIGIIIGTIFFTNGINIFGIQLFEGGIMGVAMGVAFGSVLQLIIASVGLIGVGFDYQFKIFWKNKGFRKVMKLLPTRSMDQGLDYVNSIVETNMASRMGAGTVRAYQQGLTLHMMPINLIGVAISTAFFPNLTERLAIGRKDLFRKDLQSALRMITFLALPVAVLFFFLRGYVVSFIKNGGDTLIAGILGVLVISIFARSIYHIAARSFYAMEDTKTPLYISIFAIGLNILLAIVFSTVFKFGAYGLAWAQSIGALVEIIILLALMKIRIQGLFDIQFISGILRMVVASLVAGAVCYLFVVVFPLMDSDERFFSVFPKFCFVGLVSSTAYLFVSKILKLEEAEPIISYIKKIFLK</sequence>
<feature type="transmembrane region" description="Helical" evidence="9">
    <location>
        <begin position="144"/>
        <end position="164"/>
    </location>
</feature>
<feature type="transmembrane region" description="Helical" evidence="9">
    <location>
        <begin position="401"/>
        <end position="424"/>
    </location>
</feature>
<accession>A0ABY0FJ97</accession>
<evidence type="ECO:0000256" key="4">
    <source>
        <dbReference type="ARBA" id="ARBA00022960"/>
    </source>
</evidence>
<feature type="transmembrane region" description="Helical" evidence="9">
    <location>
        <begin position="496"/>
        <end position="517"/>
    </location>
</feature>
<keyword evidence="4 8" id="KW-0133">Cell shape</keyword>
<feature type="transmembrane region" description="Helical" evidence="9">
    <location>
        <begin position="368"/>
        <end position="389"/>
    </location>
</feature>
<comment type="function">
    <text evidence="8">Involved in peptidoglycan biosynthesis. Transports lipid-linked peptidoglycan precursors from the inner to the outer leaflet of the cytoplasmic membrane.</text>
</comment>
<dbReference type="RefSeq" id="WP_129718537.1">
    <property type="nucleotide sequence ID" value="NZ_PRLK01000001.1"/>
</dbReference>
<evidence type="ECO:0000256" key="6">
    <source>
        <dbReference type="ARBA" id="ARBA00022989"/>
    </source>
</evidence>
<dbReference type="PANTHER" id="PTHR47019">
    <property type="entry name" value="LIPID II FLIPPASE MURJ"/>
    <property type="match status" value="1"/>
</dbReference>
<dbReference type="NCBIfam" id="TIGR01695">
    <property type="entry name" value="murJ_mviN"/>
    <property type="match status" value="1"/>
</dbReference>
<keyword evidence="7 8" id="KW-0472">Membrane</keyword>
<feature type="transmembrane region" description="Helical" evidence="9">
    <location>
        <begin position="104"/>
        <end position="124"/>
    </location>
</feature>
<keyword evidence="11" id="KW-1185">Reference proteome</keyword>
<feature type="transmembrane region" description="Helical" evidence="9">
    <location>
        <begin position="334"/>
        <end position="356"/>
    </location>
</feature>
<feature type="transmembrane region" description="Helical" evidence="9">
    <location>
        <begin position="176"/>
        <end position="199"/>
    </location>
</feature>
<protein>
    <recommendedName>
        <fullName evidence="8">Lipid II flippase</fullName>
    </recommendedName>
</protein>
<comment type="subcellular location">
    <subcellularLocation>
        <location evidence="1">Cell membrane</location>
        <topology evidence="1">Multi-pass membrane protein</topology>
    </subcellularLocation>
</comment>
<evidence type="ECO:0000256" key="8">
    <source>
        <dbReference type="PIRNR" id="PIRNR002869"/>
    </source>
</evidence>
<dbReference type="InterPro" id="IPR004268">
    <property type="entry name" value="MurJ"/>
</dbReference>
<dbReference type="PIRSF" id="PIRSF002869">
    <property type="entry name" value="MviN"/>
    <property type="match status" value="1"/>
</dbReference>
<comment type="similarity">
    <text evidence="8">Belongs to the MurJ/MviN family.</text>
</comment>
<comment type="caution">
    <text evidence="10">The sequence shown here is derived from an EMBL/GenBank/DDBJ whole genome shotgun (WGS) entry which is preliminary data.</text>
</comment>
<evidence type="ECO:0000313" key="10">
    <source>
        <dbReference type="EMBL" id="RYC73006.1"/>
    </source>
</evidence>
<name>A0ABY0FJ97_9BACT</name>
<keyword evidence="8" id="KW-0961">Cell wall biogenesis/degradation</keyword>
<dbReference type="PRINTS" id="PR01806">
    <property type="entry name" value="VIRFACTRMVIN"/>
</dbReference>
<reference evidence="10 11" key="2">
    <citation type="journal article" date="2020" name="Cell Rep.">
        <title>Acquisition and Adaptation of Ultra-small Parasitic Reduced Genome Bacteria to Mammalian Hosts.</title>
        <authorList>
            <person name="McLean J.S."/>
            <person name="Bor B."/>
            <person name="Kerns K.A."/>
            <person name="Liu Q."/>
            <person name="To T.T."/>
            <person name="Solden L."/>
            <person name="Hendrickson E.L."/>
            <person name="Wrighton K."/>
            <person name="Shi W."/>
            <person name="He X."/>
        </authorList>
    </citation>
    <scope>NUCLEOTIDE SEQUENCE [LARGE SCALE GENOMIC DNA]</scope>
    <source>
        <strain evidence="10 11">TM7_CMJM_G6_1_HOT_870</strain>
    </source>
</reference>
<gene>
    <name evidence="10" type="primary">murJ</name>
    <name evidence="10" type="ORF">G6CMJM_00111</name>
</gene>
<keyword evidence="3 9" id="KW-0812">Transmembrane</keyword>
<dbReference type="EMBL" id="PRLK01000001">
    <property type="protein sequence ID" value="RYC73006.1"/>
    <property type="molecule type" value="Genomic_DNA"/>
</dbReference>
<proteinExistence type="inferred from homology"/>
<feature type="transmembrane region" description="Helical" evidence="9">
    <location>
        <begin position="59"/>
        <end position="83"/>
    </location>
</feature>
<evidence type="ECO:0000256" key="3">
    <source>
        <dbReference type="ARBA" id="ARBA00022692"/>
    </source>
</evidence>
<keyword evidence="6 9" id="KW-1133">Transmembrane helix</keyword>
<dbReference type="PANTHER" id="PTHR47019:SF1">
    <property type="entry name" value="LIPID II FLIPPASE MURJ"/>
    <property type="match status" value="1"/>
</dbReference>
<keyword evidence="2 8" id="KW-1003">Cell membrane</keyword>
<dbReference type="InterPro" id="IPR051050">
    <property type="entry name" value="Lipid_II_flippase_MurJ/MviN"/>
</dbReference>
<reference evidence="10 11" key="1">
    <citation type="journal article" date="2018" name="bioRxiv">
        <title>Evidence of independent acquisition and adaption of ultra-small bacteria to human hosts across the highly diverse yet reduced genomes of the phylum Saccharibacteria.</title>
        <authorList>
            <person name="McLean J.S."/>
            <person name="Bor B."/>
            <person name="To T.T."/>
            <person name="Liu Q."/>
            <person name="Kearns K.A."/>
            <person name="Solden L.M."/>
            <person name="Wrighton K.C."/>
            <person name="He X."/>
            <person name="Shi W."/>
        </authorList>
    </citation>
    <scope>NUCLEOTIDE SEQUENCE [LARGE SCALE GENOMIC DNA]</scope>
    <source>
        <strain evidence="10 11">TM7_CMJM_G6_1_HOT_870</strain>
    </source>
</reference>
<evidence type="ECO:0000256" key="5">
    <source>
        <dbReference type="ARBA" id="ARBA00022984"/>
    </source>
</evidence>
<evidence type="ECO:0000256" key="7">
    <source>
        <dbReference type="ARBA" id="ARBA00023136"/>
    </source>
</evidence>
<dbReference type="Proteomes" id="UP001190925">
    <property type="component" value="Unassembled WGS sequence"/>
</dbReference>
<evidence type="ECO:0000256" key="9">
    <source>
        <dbReference type="SAM" id="Phobius"/>
    </source>
</evidence>
<feature type="transmembrane region" description="Helical" evidence="9">
    <location>
        <begin position="21"/>
        <end position="39"/>
    </location>
</feature>
<feature type="transmembrane region" description="Helical" evidence="9">
    <location>
        <begin position="470"/>
        <end position="490"/>
    </location>
</feature>
<evidence type="ECO:0000256" key="2">
    <source>
        <dbReference type="ARBA" id="ARBA00022475"/>
    </source>
</evidence>